<accession>F6FU89</accession>
<dbReference type="PROSITE" id="PS50801">
    <property type="entry name" value="STAS"/>
    <property type="match status" value="1"/>
</dbReference>
<dbReference type="InterPro" id="IPR058548">
    <property type="entry name" value="MlaB-like_STAS"/>
</dbReference>
<dbReference type="STRING" id="743718.Isova_0488"/>
<keyword evidence="3" id="KW-1185">Reference proteome</keyword>
<evidence type="ECO:0000313" key="3">
    <source>
        <dbReference type="Proteomes" id="UP000009236"/>
    </source>
</evidence>
<organism evidence="3">
    <name type="scientific">Isoptericola variabilis (strain 225)</name>
    <dbReference type="NCBI Taxonomy" id="743718"/>
    <lineage>
        <taxon>Bacteria</taxon>
        <taxon>Bacillati</taxon>
        <taxon>Actinomycetota</taxon>
        <taxon>Actinomycetes</taxon>
        <taxon>Micrococcales</taxon>
        <taxon>Promicromonosporaceae</taxon>
        <taxon>Isoptericola</taxon>
    </lineage>
</organism>
<sequence>MTHGDVRIEDDGYLWVMRGEVDAAVQARHEEQLLQVTRAASRRIVIDLSDVSFMDSGGLRLLYHAADGSPQPPLLKGAPARIRDLLELSGVIGLFTLEDEQEAGASPTAQAGV</sequence>
<dbReference type="Proteomes" id="UP000009236">
    <property type="component" value="Chromosome"/>
</dbReference>
<dbReference type="Pfam" id="PF13466">
    <property type="entry name" value="STAS_2"/>
    <property type="match status" value="1"/>
</dbReference>
<dbReference type="EMBL" id="CP002810">
    <property type="protein sequence ID" value="AEG43285.1"/>
    <property type="molecule type" value="Genomic_DNA"/>
</dbReference>
<dbReference type="eggNOG" id="COG1366">
    <property type="taxonomic scope" value="Bacteria"/>
</dbReference>
<proteinExistence type="predicted"/>
<dbReference type="SUPFAM" id="SSF52091">
    <property type="entry name" value="SpoIIaa-like"/>
    <property type="match status" value="1"/>
</dbReference>
<name>F6FU89_ISOV2</name>
<evidence type="ECO:0000313" key="2">
    <source>
        <dbReference type="EMBL" id="AEG43285.1"/>
    </source>
</evidence>
<evidence type="ECO:0000259" key="1">
    <source>
        <dbReference type="PROSITE" id="PS50801"/>
    </source>
</evidence>
<dbReference type="InterPro" id="IPR036513">
    <property type="entry name" value="STAS_dom_sf"/>
</dbReference>
<dbReference type="CDD" id="cd07043">
    <property type="entry name" value="STAS_anti-anti-sigma_factors"/>
    <property type="match status" value="1"/>
</dbReference>
<dbReference type="KEGG" id="iva:Isova_0488"/>
<dbReference type="InterPro" id="IPR002645">
    <property type="entry name" value="STAS_dom"/>
</dbReference>
<dbReference type="Gene3D" id="3.30.750.24">
    <property type="entry name" value="STAS domain"/>
    <property type="match status" value="1"/>
</dbReference>
<protein>
    <submittedName>
        <fullName evidence="2">Sulfate transporter/antisigma-factor antagonist STAS</fullName>
    </submittedName>
</protein>
<reference evidence="2 3" key="1">
    <citation type="submission" date="2011-05" db="EMBL/GenBank/DDBJ databases">
        <title>Complete sequence of Isoptericola variabilis 225.</title>
        <authorList>
            <consortium name="US DOE Joint Genome Institute"/>
            <person name="Lucas S."/>
            <person name="Han J."/>
            <person name="Lapidus A."/>
            <person name="Cheng J.-F."/>
            <person name="Goodwin L."/>
            <person name="Pitluck S."/>
            <person name="Peters L."/>
            <person name="Mikhailova N."/>
            <person name="Zeytun A."/>
            <person name="Han C."/>
            <person name="Tapia R."/>
            <person name="Land M."/>
            <person name="Hauser L."/>
            <person name="Kyrpides N."/>
            <person name="Ivanova N."/>
            <person name="Pagani I."/>
            <person name="Siebers A."/>
            <person name="Allgaier M."/>
            <person name="Thelen M."/>
            <person name="Hugenholtz P."/>
            <person name="Gladden J."/>
            <person name="Woyke T."/>
        </authorList>
    </citation>
    <scope>NUCLEOTIDE SEQUENCE [LARGE SCALE GENOMIC DNA]</scope>
    <source>
        <strain evidence="3">225</strain>
    </source>
</reference>
<gene>
    <name evidence="2" type="ordered locus">Isova_0488</name>
</gene>
<dbReference type="HOGENOM" id="CLU_167495_0_0_11"/>
<dbReference type="AlphaFoldDB" id="F6FU89"/>
<feature type="domain" description="STAS" evidence="1">
    <location>
        <begin position="2"/>
        <end position="113"/>
    </location>
</feature>